<dbReference type="Proteomes" id="UP000811609">
    <property type="component" value="Chromosome 6"/>
</dbReference>
<reference evidence="2" key="1">
    <citation type="submission" date="2020-12" db="EMBL/GenBank/DDBJ databases">
        <title>WGS assembly of Carya illinoinensis cv. Pawnee.</title>
        <authorList>
            <person name="Platts A."/>
            <person name="Shu S."/>
            <person name="Wright S."/>
            <person name="Barry K."/>
            <person name="Edger P."/>
            <person name="Pires J.C."/>
            <person name="Schmutz J."/>
        </authorList>
    </citation>
    <scope>NUCLEOTIDE SEQUENCE</scope>
    <source>
        <tissue evidence="2">Leaf</tissue>
    </source>
</reference>
<feature type="transmembrane region" description="Helical" evidence="1">
    <location>
        <begin position="12"/>
        <end position="36"/>
    </location>
</feature>
<evidence type="ECO:0000313" key="3">
    <source>
        <dbReference type="Proteomes" id="UP000811609"/>
    </source>
</evidence>
<comment type="caution">
    <text evidence="2">The sequence shown here is derived from an EMBL/GenBank/DDBJ whole genome shotgun (WGS) entry which is preliminary data.</text>
</comment>
<proteinExistence type="predicted"/>
<organism evidence="2 3">
    <name type="scientific">Carya illinoinensis</name>
    <name type="common">Pecan</name>
    <dbReference type="NCBI Taxonomy" id="32201"/>
    <lineage>
        <taxon>Eukaryota</taxon>
        <taxon>Viridiplantae</taxon>
        <taxon>Streptophyta</taxon>
        <taxon>Embryophyta</taxon>
        <taxon>Tracheophyta</taxon>
        <taxon>Spermatophyta</taxon>
        <taxon>Magnoliopsida</taxon>
        <taxon>eudicotyledons</taxon>
        <taxon>Gunneridae</taxon>
        <taxon>Pentapetalae</taxon>
        <taxon>rosids</taxon>
        <taxon>fabids</taxon>
        <taxon>Fagales</taxon>
        <taxon>Juglandaceae</taxon>
        <taxon>Carya</taxon>
    </lineage>
</organism>
<keyword evidence="1" id="KW-0812">Transmembrane</keyword>
<protein>
    <submittedName>
        <fullName evidence="2">Uncharacterized protein</fullName>
    </submittedName>
</protein>
<name>A0A8T1Q954_CARIL</name>
<evidence type="ECO:0000256" key="1">
    <source>
        <dbReference type="SAM" id="Phobius"/>
    </source>
</evidence>
<dbReference type="EMBL" id="CM031814">
    <property type="protein sequence ID" value="KAG6650905.1"/>
    <property type="molecule type" value="Genomic_DNA"/>
</dbReference>
<keyword evidence="1" id="KW-0472">Membrane</keyword>
<accession>A0A8T1Q954</accession>
<keyword evidence="1" id="KW-1133">Transmembrane helix</keyword>
<sequence>MSYPIIFIEFHSYLGVGAFIINLLLNVVSLDSVEFFTTAWSLWYRRDLVVFQNKHIVPAVAIQNSLNLLKSYHHVHSQRLPAVRERFLWWKKPSFDSSKLNVDEAIFSELNKLVVGAILRDNCGFVLMIV</sequence>
<evidence type="ECO:0000313" key="2">
    <source>
        <dbReference type="EMBL" id="KAG6650905.1"/>
    </source>
</evidence>
<dbReference type="AlphaFoldDB" id="A0A8T1Q954"/>
<keyword evidence="3" id="KW-1185">Reference proteome</keyword>
<gene>
    <name evidence="2" type="ORF">CIPAW_06G075200</name>
</gene>